<dbReference type="Proteomes" id="UP000028013">
    <property type="component" value="Unassembled WGS sequence"/>
</dbReference>
<dbReference type="RefSeq" id="WP_035450380.1">
    <property type="nucleotide sequence ID" value="NZ_JNHN01000182.1"/>
</dbReference>
<protein>
    <recommendedName>
        <fullName evidence="4">SoxR reducing system RseC family protein</fullName>
    </recommendedName>
</protein>
<reference evidence="2 3" key="1">
    <citation type="submission" date="2014-04" db="EMBL/GenBank/DDBJ databases">
        <authorList>
            <person name="Sears C."/>
            <person name="Carroll K."/>
            <person name="Sack B.R."/>
            <person name="Qadri F."/>
            <person name="Myers L.L."/>
            <person name="Chung G.-T."/>
            <person name="Escheverria P."/>
            <person name="Fraser C.M."/>
            <person name="Sadzewicz L."/>
            <person name="Shefchek K.A."/>
            <person name="Tallon L."/>
            <person name="Das S.P."/>
            <person name="Daugherty S."/>
            <person name="Mongodin E.F."/>
        </authorList>
    </citation>
    <scope>NUCLEOTIDE SEQUENCE [LARGE SCALE GENOMIC DNA]</scope>
    <source>
        <strain evidence="2 3">3978 T3 ii</strain>
    </source>
</reference>
<comment type="caution">
    <text evidence="2">The sequence shown here is derived from an EMBL/GenBank/DDBJ whole genome shotgun (WGS) entry which is preliminary data.</text>
</comment>
<evidence type="ECO:0000313" key="3">
    <source>
        <dbReference type="Proteomes" id="UP000028013"/>
    </source>
</evidence>
<feature type="transmembrane region" description="Helical" evidence="1">
    <location>
        <begin position="111"/>
        <end position="129"/>
    </location>
</feature>
<gene>
    <name evidence="2" type="ORF">M094_2769</name>
</gene>
<keyword evidence="1" id="KW-0812">Transmembrane</keyword>
<dbReference type="PATRIC" id="fig|1339349.3.peg.3849"/>
<accession>A0A078RXD3</accession>
<evidence type="ECO:0000313" key="2">
    <source>
        <dbReference type="EMBL" id="KDS48220.1"/>
    </source>
</evidence>
<proteinExistence type="predicted"/>
<name>A0A078RXD3_BACUN</name>
<feature type="transmembrane region" description="Helical" evidence="1">
    <location>
        <begin position="135"/>
        <end position="157"/>
    </location>
</feature>
<organism evidence="2 3">
    <name type="scientific">Bacteroides uniformis str. 3978 T3 ii</name>
    <dbReference type="NCBI Taxonomy" id="1339349"/>
    <lineage>
        <taxon>Bacteria</taxon>
        <taxon>Pseudomonadati</taxon>
        <taxon>Bacteroidota</taxon>
        <taxon>Bacteroidia</taxon>
        <taxon>Bacteroidales</taxon>
        <taxon>Bacteroidaceae</taxon>
        <taxon>Bacteroides</taxon>
    </lineage>
</organism>
<evidence type="ECO:0008006" key="4">
    <source>
        <dbReference type="Google" id="ProtNLM"/>
    </source>
</evidence>
<dbReference type="EMBL" id="JNHN01000182">
    <property type="protein sequence ID" value="KDS48220.1"/>
    <property type="molecule type" value="Genomic_DNA"/>
</dbReference>
<sequence>MEVTSKEQKRAEQLLQSQHIGLHQIKSFSFMKRYHQVPRKSNLAAKDKYGPGILTLHLKEGKEKVIYLPPFRHPSSVIRYLVSQEIPFDNYAPRERTVAEVPTETYQRPSLYMFWFFVLFLIFLILGYYSISGNVWWGFIPAIISFALSLFFISMLMTRFCYLTLDNNGLIIHSVGRTIRYPYQNLRKVNFDFAREQNFTHVMELLDNDYRYRLFYIGRVSRKKLNEIAERLQQAGVDATCSLNDNKRFFQDTYISH</sequence>
<evidence type="ECO:0000256" key="1">
    <source>
        <dbReference type="SAM" id="Phobius"/>
    </source>
</evidence>
<dbReference type="AlphaFoldDB" id="A0A078RXD3"/>
<keyword evidence="1" id="KW-0472">Membrane</keyword>
<keyword evidence="1" id="KW-1133">Transmembrane helix</keyword>